<evidence type="ECO:0000313" key="8">
    <source>
        <dbReference type="Proteomes" id="UP000264036"/>
    </source>
</evidence>
<sequence length="371" mass="40065">MSFVIPEYSRAAVLRAFKTPLNIEDVPVPTTLEPGSALVKMDACSICGTDVHLWQGSLSLKVDLPVIIGHEMVGTVVAFGDGARHDSVGNVLEPGDRVVYTHTSCGSCFFCTTARSPTLCINRKAYMYETMAKAPYLLGGFSEYGYVMPEAGRLKVPDNVSSELASLSSCALRSVMNAFSQVGQIEPYQTVVIQGAGPLGLLAAANAKVRGAKVVIVIGSPAARLELAREFGADVCIPVEGTTDQERLDTVLMHTQGRGADIVMEFTGVPAAFSEGLALCRKGARYLVVGQLGEGSTQFQPSMIVKKNINVIGSFSGDARSYSLALQFMARHMHNFPFERMITGRYTLHTVNTAMERMKSYQEIKPVITFS</sequence>
<dbReference type="InterPro" id="IPR013149">
    <property type="entry name" value="ADH-like_C"/>
</dbReference>
<dbReference type="Proteomes" id="UP000264036">
    <property type="component" value="Unassembled WGS sequence"/>
</dbReference>
<comment type="caution">
    <text evidence="7">The sequence shown here is derived from an EMBL/GenBank/DDBJ whole genome shotgun (WGS) entry which is preliminary data.</text>
</comment>
<evidence type="ECO:0000313" key="7">
    <source>
        <dbReference type="EMBL" id="HBP28761.1"/>
    </source>
</evidence>
<dbReference type="Pfam" id="PF00107">
    <property type="entry name" value="ADH_zinc_N"/>
    <property type="match status" value="1"/>
</dbReference>
<feature type="domain" description="Alcohol dehydrogenase-like N-terminal" evidence="6">
    <location>
        <begin position="34"/>
        <end position="158"/>
    </location>
</feature>
<dbReference type="InterPro" id="IPR013154">
    <property type="entry name" value="ADH-like_N"/>
</dbReference>
<evidence type="ECO:0000259" key="6">
    <source>
        <dbReference type="Pfam" id="PF08240"/>
    </source>
</evidence>
<dbReference type="SUPFAM" id="SSF50129">
    <property type="entry name" value="GroES-like"/>
    <property type="match status" value="1"/>
</dbReference>
<dbReference type="InterPro" id="IPR002328">
    <property type="entry name" value="ADH_Zn_CS"/>
</dbReference>
<dbReference type="Gene3D" id="3.90.180.10">
    <property type="entry name" value="Medium-chain alcohol dehydrogenases, catalytic domain"/>
    <property type="match status" value="1"/>
</dbReference>
<dbReference type="InterPro" id="IPR036291">
    <property type="entry name" value="NAD(P)-bd_dom_sf"/>
</dbReference>
<protein>
    <submittedName>
        <fullName evidence="7">Alcohol dehydrogenase</fullName>
    </submittedName>
</protein>
<dbReference type="AlphaFoldDB" id="A0A356LDW9"/>
<dbReference type="CDD" id="cd08231">
    <property type="entry name" value="MDR_TM0436_like"/>
    <property type="match status" value="1"/>
</dbReference>
<dbReference type="PANTHER" id="PTHR43401:SF2">
    <property type="entry name" value="L-THREONINE 3-DEHYDROGENASE"/>
    <property type="match status" value="1"/>
</dbReference>
<organism evidence="7 8">
    <name type="scientific">Advenella kashmirensis</name>
    <dbReference type="NCBI Taxonomy" id="310575"/>
    <lineage>
        <taxon>Bacteria</taxon>
        <taxon>Pseudomonadati</taxon>
        <taxon>Pseudomonadota</taxon>
        <taxon>Betaproteobacteria</taxon>
        <taxon>Burkholderiales</taxon>
        <taxon>Alcaligenaceae</taxon>
    </lineage>
</organism>
<dbReference type="InterPro" id="IPR050129">
    <property type="entry name" value="Zn_alcohol_dh"/>
</dbReference>
<proteinExistence type="inferred from homology"/>
<dbReference type="EMBL" id="DOEK01000008">
    <property type="protein sequence ID" value="HBP28761.1"/>
    <property type="molecule type" value="Genomic_DNA"/>
</dbReference>
<dbReference type="PANTHER" id="PTHR43401">
    <property type="entry name" value="L-THREONINE 3-DEHYDROGENASE"/>
    <property type="match status" value="1"/>
</dbReference>
<dbReference type="Pfam" id="PF08240">
    <property type="entry name" value="ADH_N"/>
    <property type="match status" value="1"/>
</dbReference>
<dbReference type="InterPro" id="IPR011032">
    <property type="entry name" value="GroES-like_sf"/>
</dbReference>
<keyword evidence="3" id="KW-0560">Oxidoreductase</keyword>
<dbReference type="PROSITE" id="PS00059">
    <property type="entry name" value="ADH_ZINC"/>
    <property type="match status" value="1"/>
</dbReference>
<dbReference type="GO" id="GO:0016491">
    <property type="term" value="F:oxidoreductase activity"/>
    <property type="evidence" value="ECO:0007669"/>
    <property type="project" value="UniProtKB-KW"/>
</dbReference>
<reference evidence="7 8" key="1">
    <citation type="journal article" date="2018" name="Nat. Biotechnol.">
        <title>A standardized bacterial taxonomy based on genome phylogeny substantially revises the tree of life.</title>
        <authorList>
            <person name="Parks D.H."/>
            <person name="Chuvochina M."/>
            <person name="Waite D.W."/>
            <person name="Rinke C."/>
            <person name="Skarshewski A."/>
            <person name="Chaumeil P.A."/>
            <person name="Hugenholtz P."/>
        </authorList>
    </citation>
    <scope>NUCLEOTIDE SEQUENCE [LARGE SCALE GENOMIC DNA]</scope>
    <source>
        <strain evidence="7">UBA10707</strain>
    </source>
</reference>
<accession>A0A356LDW9</accession>
<evidence type="ECO:0000256" key="2">
    <source>
        <dbReference type="ARBA" id="ARBA00022833"/>
    </source>
</evidence>
<dbReference type="SUPFAM" id="SSF51735">
    <property type="entry name" value="NAD(P)-binding Rossmann-fold domains"/>
    <property type="match status" value="1"/>
</dbReference>
<dbReference type="GO" id="GO:0008270">
    <property type="term" value="F:zinc ion binding"/>
    <property type="evidence" value="ECO:0007669"/>
    <property type="project" value="InterPro"/>
</dbReference>
<evidence type="ECO:0000256" key="1">
    <source>
        <dbReference type="ARBA" id="ARBA00022723"/>
    </source>
</evidence>
<comment type="similarity">
    <text evidence="4">Belongs to the zinc-containing alcohol dehydrogenase family.</text>
</comment>
<dbReference type="Gene3D" id="3.40.50.720">
    <property type="entry name" value="NAD(P)-binding Rossmann-like Domain"/>
    <property type="match status" value="1"/>
</dbReference>
<evidence type="ECO:0000256" key="3">
    <source>
        <dbReference type="ARBA" id="ARBA00023002"/>
    </source>
</evidence>
<comment type="cofactor">
    <cofactor evidence="4">
        <name>Zn(2+)</name>
        <dbReference type="ChEBI" id="CHEBI:29105"/>
    </cofactor>
</comment>
<name>A0A356LDW9_9BURK</name>
<keyword evidence="1 4" id="KW-0479">Metal-binding</keyword>
<gene>
    <name evidence="7" type="ORF">DD666_05030</name>
</gene>
<evidence type="ECO:0000259" key="5">
    <source>
        <dbReference type="Pfam" id="PF00107"/>
    </source>
</evidence>
<evidence type="ECO:0000256" key="4">
    <source>
        <dbReference type="RuleBase" id="RU361277"/>
    </source>
</evidence>
<feature type="domain" description="Alcohol dehydrogenase-like C-terminal" evidence="5">
    <location>
        <begin position="198"/>
        <end position="330"/>
    </location>
</feature>
<keyword evidence="2 4" id="KW-0862">Zinc</keyword>